<evidence type="ECO:0000256" key="2">
    <source>
        <dbReference type="SAM" id="Phobius"/>
    </source>
</evidence>
<feature type="transmembrane region" description="Helical" evidence="2">
    <location>
        <begin position="215"/>
        <end position="236"/>
    </location>
</feature>
<dbReference type="Proteomes" id="UP000006906">
    <property type="component" value="Chromosome 2"/>
</dbReference>
<evidence type="ECO:0000313" key="4">
    <source>
        <dbReference type="Proteomes" id="UP000006906"/>
    </source>
</evidence>
<accession>A0A2K3E0T8</accession>
<dbReference type="InParanoid" id="A0A2K3E0T8"/>
<reference evidence="3 4" key="1">
    <citation type="journal article" date="2007" name="Science">
        <title>The Chlamydomonas genome reveals the evolution of key animal and plant functions.</title>
        <authorList>
            <person name="Merchant S.S."/>
            <person name="Prochnik S.E."/>
            <person name="Vallon O."/>
            <person name="Harris E.H."/>
            <person name="Karpowicz S.J."/>
            <person name="Witman G.B."/>
            <person name="Terry A."/>
            <person name="Salamov A."/>
            <person name="Fritz-Laylin L.K."/>
            <person name="Marechal-Drouard L."/>
            <person name="Marshall W.F."/>
            <person name="Qu L.H."/>
            <person name="Nelson D.R."/>
            <person name="Sanderfoot A.A."/>
            <person name="Spalding M.H."/>
            <person name="Kapitonov V.V."/>
            <person name="Ren Q."/>
            <person name="Ferris P."/>
            <person name="Lindquist E."/>
            <person name="Shapiro H."/>
            <person name="Lucas S.M."/>
            <person name="Grimwood J."/>
            <person name="Schmutz J."/>
            <person name="Cardol P."/>
            <person name="Cerutti H."/>
            <person name="Chanfreau G."/>
            <person name="Chen C.L."/>
            <person name="Cognat V."/>
            <person name="Croft M.T."/>
            <person name="Dent R."/>
            <person name="Dutcher S."/>
            <person name="Fernandez E."/>
            <person name="Fukuzawa H."/>
            <person name="Gonzalez-Ballester D."/>
            <person name="Gonzalez-Halphen D."/>
            <person name="Hallmann A."/>
            <person name="Hanikenne M."/>
            <person name="Hippler M."/>
            <person name="Inwood W."/>
            <person name="Jabbari K."/>
            <person name="Kalanon M."/>
            <person name="Kuras R."/>
            <person name="Lefebvre P.A."/>
            <person name="Lemaire S.D."/>
            <person name="Lobanov A.V."/>
            <person name="Lohr M."/>
            <person name="Manuell A."/>
            <person name="Meier I."/>
            <person name="Mets L."/>
            <person name="Mittag M."/>
            <person name="Mittelmeier T."/>
            <person name="Moroney J.V."/>
            <person name="Moseley J."/>
            <person name="Napoli C."/>
            <person name="Nedelcu A.M."/>
            <person name="Niyogi K."/>
            <person name="Novoselov S.V."/>
            <person name="Paulsen I.T."/>
            <person name="Pazour G."/>
            <person name="Purton S."/>
            <person name="Ral J.P."/>
            <person name="Riano-Pachon D.M."/>
            <person name="Riekhof W."/>
            <person name="Rymarquis L."/>
            <person name="Schroda M."/>
            <person name="Stern D."/>
            <person name="Umen J."/>
            <person name="Willows R."/>
            <person name="Wilson N."/>
            <person name="Zimmer S.L."/>
            <person name="Allmer J."/>
            <person name="Balk J."/>
            <person name="Bisova K."/>
            <person name="Chen C.J."/>
            <person name="Elias M."/>
            <person name="Gendler K."/>
            <person name="Hauser C."/>
            <person name="Lamb M.R."/>
            <person name="Ledford H."/>
            <person name="Long J.C."/>
            <person name="Minagawa J."/>
            <person name="Page M.D."/>
            <person name="Pan J."/>
            <person name="Pootakham W."/>
            <person name="Roje S."/>
            <person name="Rose A."/>
            <person name="Stahlberg E."/>
            <person name="Terauchi A.M."/>
            <person name="Yang P."/>
            <person name="Ball S."/>
            <person name="Bowler C."/>
            <person name="Dieckmann C.L."/>
            <person name="Gladyshev V.N."/>
            <person name="Green P."/>
            <person name="Jorgensen R."/>
            <person name="Mayfield S."/>
            <person name="Mueller-Roeber B."/>
            <person name="Rajamani S."/>
            <person name="Sayre R.T."/>
            <person name="Brokstein P."/>
            <person name="Dubchak I."/>
            <person name="Goodstein D."/>
            <person name="Hornick L."/>
            <person name="Huang Y.W."/>
            <person name="Jhaveri J."/>
            <person name="Luo Y."/>
            <person name="Martinez D."/>
            <person name="Ngau W.C."/>
            <person name="Otillar B."/>
            <person name="Poliakov A."/>
            <person name="Porter A."/>
            <person name="Szajkowski L."/>
            <person name="Werner G."/>
            <person name="Zhou K."/>
            <person name="Grigoriev I.V."/>
            <person name="Rokhsar D.S."/>
            <person name="Grossman A.R."/>
        </authorList>
    </citation>
    <scope>NUCLEOTIDE SEQUENCE [LARGE SCALE GENOMIC DNA]</scope>
    <source>
        <strain evidence="4">CC-503</strain>
    </source>
</reference>
<dbReference type="EMBL" id="CM008963">
    <property type="protein sequence ID" value="PNW86393.1"/>
    <property type="molecule type" value="Genomic_DNA"/>
</dbReference>
<dbReference type="OrthoDB" id="547355at2759"/>
<dbReference type="AlphaFoldDB" id="A0A2K3E0T8"/>
<keyword evidence="4" id="KW-1185">Reference proteome</keyword>
<keyword evidence="2" id="KW-0812">Transmembrane</keyword>
<name>A0A2K3E0T8_CHLRE</name>
<protein>
    <submittedName>
        <fullName evidence="3">Uncharacterized protein</fullName>
    </submittedName>
</protein>
<feature type="region of interest" description="Disordered" evidence="1">
    <location>
        <begin position="1"/>
        <end position="57"/>
    </location>
</feature>
<dbReference type="OMA" id="DSHDNNW"/>
<feature type="transmembrane region" description="Helical" evidence="2">
    <location>
        <begin position="271"/>
        <end position="289"/>
    </location>
</feature>
<evidence type="ECO:0000256" key="1">
    <source>
        <dbReference type="SAM" id="MobiDB-lite"/>
    </source>
</evidence>
<proteinExistence type="predicted"/>
<dbReference type="KEGG" id="cre:CHLRE_02g084700v5"/>
<dbReference type="RefSeq" id="XP_042926940.1">
    <property type="nucleotide sequence ID" value="XM_043059306.1"/>
</dbReference>
<keyword evidence="2" id="KW-1133">Transmembrane helix</keyword>
<gene>
    <name evidence="3" type="ORF">CHLRE_02g084700v5</name>
</gene>
<organism evidence="3 4">
    <name type="scientific">Chlamydomonas reinhardtii</name>
    <name type="common">Chlamydomonas smithii</name>
    <dbReference type="NCBI Taxonomy" id="3055"/>
    <lineage>
        <taxon>Eukaryota</taxon>
        <taxon>Viridiplantae</taxon>
        <taxon>Chlorophyta</taxon>
        <taxon>core chlorophytes</taxon>
        <taxon>Chlorophyceae</taxon>
        <taxon>CS clade</taxon>
        <taxon>Chlamydomonadales</taxon>
        <taxon>Chlamydomonadaceae</taxon>
        <taxon>Chlamydomonas</taxon>
    </lineage>
</organism>
<sequence>MQQRPRQGDAAPGGGRTSAGPLPAGPPAADPVSEITPLMAPPAGAEEVPPPSYLQRASAAGLAAAPAGPGFGSRPTGALYTSSAPPGPGAPEAAGYWARMKAKAQVQMAELGAAAAAQRGEAWRSAAGNLQAVREAAQEVVAERRSWRERSRRLWGLLRALDSGPLAKWAARAMVCAWYINQVAEAVEVWAHLRNAPMRRRWADDPEPKPPSFPLLMVTLLLPCAVLCAAGVAVPLTGGVLLARSVWEDAALSGRQLLAVLTRGSRPTELLAKRLAIIGAALLVLAHSVKDRARLRTYAGVLLPDEPAPDERSPPSRRKSVALLAGRLLLACLLLFAGWSQVSRVAARGGALWQASASTPRQAAAAALDKAVEAAAAAQAGAAANVAEKAARVAEAAAGAAATAGLMAGGAAGAGAGLAGAGLGAAAAVGGLAAGAAGAGAAAAAMAAGAADASAEGGGGFGAVRHHYGVPDSHDNNWQLLELALSLPLALGWQTALTCRALAAVLLLEAGTCWPWWAWYWPSWHAAAHARLHFFTDVAVAGGLVLLQCLGAGWFTVDRLVAARKNQ</sequence>
<dbReference type="GeneID" id="66052281"/>
<dbReference type="Gramene" id="PNW86393">
    <property type="protein sequence ID" value="PNW86393"/>
    <property type="gene ID" value="CHLRE_02g084700v5"/>
</dbReference>
<keyword evidence="2" id="KW-0472">Membrane</keyword>
<evidence type="ECO:0000313" key="3">
    <source>
        <dbReference type="EMBL" id="PNW86393.1"/>
    </source>
</evidence>